<evidence type="ECO:0000313" key="3">
    <source>
        <dbReference type="Proteomes" id="UP001596523"/>
    </source>
</evidence>
<gene>
    <name evidence="2" type="ORF">ACFQVC_26845</name>
</gene>
<keyword evidence="1" id="KW-0732">Signal</keyword>
<sequence>MISRARKLLLSGITAVAVIAGASTFAVADPGSGAKAAVDLPPVAVEDFNYPGAAKILAEQGISLKRGDGRITLAACDDAADQIKVMSRVGAGEFCFNATAATGHLTLELADVFSIQTESHPVRAELTADGQSQIVEVPKDSMKGVGEGTGGAATVLLEIRVTG</sequence>
<dbReference type="EMBL" id="JBHTCF010000013">
    <property type="protein sequence ID" value="MFC7307830.1"/>
    <property type="molecule type" value="Genomic_DNA"/>
</dbReference>
<accession>A0ABW2JNV4</accession>
<evidence type="ECO:0000313" key="2">
    <source>
        <dbReference type="EMBL" id="MFC7307830.1"/>
    </source>
</evidence>
<feature type="signal peptide" evidence="1">
    <location>
        <begin position="1"/>
        <end position="28"/>
    </location>
</feature>
<protein>
    <recommendedName>
        <fullName evidence="4">Secreted protein</fullName>
    </recommendedName>
</protein>
<organism evidence="2 3">
    <name type="scientific">Streptomyces monticola</name>
    <dbReference type="NCBI Taxonomy" id="2666263"/>
    <lineage>
        <taxon>Bacteria</taxon>
        <taxon>Bacillati</taxon>
        <taxon>Actinomycetota</taxon>
        <taxon>Actinomycetes</taxon>
        <taxon>Kitasatosporales</taxon>
        <taxon>Streptomycetaceae</taxon>
        <taxon>Streptomyces</taxon>
    </lineage>
</organism>
<keyword evidence="3" id="KW-1185">Reference proteome</keyword>
<dbReference type="RefSeq" id="WP_381835664.1">
    <property type="nucleotide sequence ID" value="NZ_JBHTCF010000013.1"/>
</dbReference>
<proteinExistence type="predicted"/>
<feature type="chain" id="PRO_5045693201" description="Secreted protein" evidence="1">
    <location>
        <begin position="29"/>
        <end position="163"/>
    </location>
</feature>
<name>A0ABW2JNV4_9ACTN</name>
<evidence type="ECO:0008006" key="4">
    <source>
        <dbReference type="Google" id="ProtNLM"/>
    </source>
</evidence>
<evidence type="ECO:0000256" key="1">
    <source>
        <dbReference type="SAM" id="SignalP"/>
    </source>
</evidence>
<comment type="caution">
    <text evidence="2">The sequence shown here is derived from an EMBL/GenBank/DDBJ whole genome shotgun (WGS) entry which is preliminary data.</text>
</comment>
<reference evidence="3" key="1">
    <citation type="journal article" date="2019" name="Int. J. Syst. Evol. Microbiol.">
        <title>The Global Catalogue of Microorganisms (GCM) 10K type strain sequencing project: providing services to taxonomists for standard genome sequencing and annotation.</title>
        <authorList>
            <consortium name="The Broad Institute Genomics Platform"/>
            <consortium name="The Broad Institute Genome Sequencing Center for Infectious Disease"/>
            <person name="Wu L."/>
            <person name="Ma J."/>
        </authorList>
    </citation>
    <scope>NUCLEOTIDE SEQUENCE [LARGE SCALE GENOMIC DNA]</scope>
    <source>
        <strain evidence="3">SYNS20</strain>
    </source>
</reference>
<dbReference type="Proteomes" id="UP001596523">
    <property type="component" value="Unassembled WGS sequence"/>
</dbReference>